<sequence>MIGKGKSISHGVAALEYDLAKEINGQAVATEIARHELYGCTGAEMVQEMKPYHIDF</sequence>
<name>A0ABY0HM52_CITAM</name>
<feature type="non-terminal residue" evidence="1">
    <location>
        <position position="56"/>
    </location>
</feature>
<protein>
    <submittedName>
        <fullName evidence="1">Mobilization protein</fullName>
    </submittedName>
</protein>
<reference evidence="1 2" key="1">
    <citation type="journal article" date="2019" name="Science, e1252229">
        <title>Invertible promoters mediate bacterial phase variation, antibiotic resistance, and host adaptation in the gut.</title>
        <authorList>
            <person name="Jiang X."/>
            <person name="Hall A.B."/>
            <person name="Arthur T.D."/>
            <person name="Plichta D.R."/>
            <person name="Covington C.T."/>
            <person name="Poyet M."/>
            <person name="Crothers J."/>
            <person name="Moses P.L."/>
            <person name="Tolonen A.C."/>
            <person name="Vlamakis H."/>
            <person name="Alm E.J."/>
            <person name="Xavier R.J."/>
        </authorList>
    </citation>
    <scope>NUCLEOTIDE SEQUENCE [LARGE SCALE GENOMIC DNA]</scope>
    <source>
        <strain evidence="2">ca_0067</strain>
    </source>
</reference>
<evidence type="ECO:0000313" key="2">
    <source>
        <dbReference type="Proteomes" id="UP000292985"/>
    </source>
</evidence>
<keyword evidence="2" id="KW-1185">Reference proteome</keyword>
<comment type="caution">
    <text evidence="1">The sequence shown here is derived from an EMBL/GenBank/DDBJ whole genome shotgun (WGS) entry which is preliminary data.</text>
</comment>
<dbReference type="Proteomes" id="UP000292985">
    <property type="component" value="Unassembled WGS sequence"/>
</dbReference>
<organism evidence="1 2">
    <name type="scientific">Citrobacter amalonaticus</name>
    <dbReference type="NCBI Taxonomy" id="35703"/>
    <lineage>
        <taxon>Bacteria</taxon>
        <taxon>Pseudomonadati</taxon>
        <taxon>Pseudomonadota</taxon>
        <taxon>Gammaproteobacteria</taxon>
        <taxon>Enterobacterales</taxon>
        <taxon>Enterobacteriaceae</taxon>
        <taxon>Citrobacter</taxon>
    </lineage>
</organism>
<accession>A0ABY0HM52</accession>
<proteinExistence type="predicted"/>
<evidence type="ECO:0000313" key="1">
    <source>
        <dbReference type="EMBL" id="RYT39825.1"/>
    </source>
</evidence>
<gene>
    <name evidence="1" type="ORF">EAJ18_24005</name>
</gene>
<dbReference type="EMBL" id="RCYA01000025">
    <property type="protein sequence ID" value="RYT39825.1"/>
    <property type="molecule type" value="Genomic_DNA"/>
</dbReference>